<gene>
    <name evidence="1" type="ORF">S03H2_53837</name>
</gene>
<protein>
    <submittedName>
        <fullName evidence="1">Uncharacterized protein</fullName>
    </submittedName>
</protein>
<name>X1GZM8_9ZZZZ</name>
<accession>X1GZM8</accession>
<dbReference type="EMBL" id="BARU01034286">
    <property type="protein sequence ID" value="GAH62617.1"/>
    <property type="molecule type" value="Genomic_DNA"/>
</dbReference>
<reference evidence="1" key="1">
    <citation type="journal article" date="2014" name="Front. Microbiol.">
        <title>High frequency of phylogenetically diverse reductive dehalogenase-homologous genes in deep subseafloor sedimentary metagenomes.</title>
        <authorList>
            <person name="Kawai M."/>
            <person name="Futagami T."/>
            <person name="Toyoda A."/>
            <person name="Takaki Y."/>
            <person name="Nishi S."/>
            <person name="Hori S."/>
            <person name="Arai W."/>
            <person name="Tsubouchi T."/>
            <person name="Morono Y."/>
            <person name="Uchiyama I."/>
            <person name="Ito T."/>
            <person name="Fujiyama A."/>
            <person name="Inagaki F."/>
            <person name="Takami H."/>
        </authorList>
    </citation>
    <scope>NUCLEOTIDE SEQUENCE</scope>
    <source>
        <strain evidence="1">Expedition CK06-06</strain>
    </source>
</reference>
<organism evidence="1">
    <name type="scientific">marine sediment metagenome</name>
    <dbReference type="NCBI Taxonomy" id="412755"/>
    <lineage>
        <taxon>unclassified sequences</taxon>
        <taxon>metagenomes</taxon>
        <taxon>ecological metagenomes</taxon>
    </lineage>
</organism>
<proteinExistence type="predicted"/>
<dbReference type="AlphaFoldDB" id="X1GZM8"/>
<sequence length="86" mass="9722">MSIITGKTTMASWNYGHPMPVRTPASPVSRISFIITFLNRGTGIELSKRTTLIGVEKRSTDIGLQKRSADIELNKRKIEIEFKEEE</sequence>
<comment type="caution">
    <text evidence="1">The sequence shown here is derived from an EMBL/GenBank/DDBJ whole genome shotgun (WGS) entry which is preliminary data.</text>
</comment>
<evidence type="ECO:0000313" key="1">
    <source>
        <dbReference type="EMBL" id="GAH62617.1"/>
    </source>
</evidence>